<keyword evidence="2" id="KW-0238">DNA-binding</keyword>
<gene>
    <name evidence="5" type="ORF">PghCCS26_57570</name>
</gene>
<dbReference type="InterPro" id="IPR037923">
    <property type="entry name" value="HTH-like"/>
</dbReference>
<dbReference type="Pfam" id="PF02311">
    <property type="entry name" value="AraC_binding"/>
    <property type="match status" value="1"/>
</dbReference>
<keyword evidence="1" id="KW-0805">Transcription regulation</keyword>
<keyword evidence="3" id="KW-0804">Transcription</keyword>
<sequence>MKDVQVHAPENVQEQFQEPIHYQNQHLCIKAWQFTDESKPGPSNRRWHYHKEVELILVQNGSMNLHTPGHCYALDAGDVAIVGSSQLHLSQKTSDGPLIYIVLHVDLQRYFDPAMMMYYRHFSELVRPLEELNYIFRENAAARLEMAGILTGIHEEMIGKRKGYEIAASMHIKHLLLTLLRHDSRGLLQSYEFVDDTVMRPVLDYVSRHLSERIDMDEVSRIARMNYSYFSKYFKKAVGVSFVDYVNRQRILKAAHRLVAEPASVSSIAASVGIENMAHFYELFKRYNGCTPKEYARRLLRGEARSDA</sequence>
<dbReference type="InterPro" id="IPR018060">
    <property type="entry name" value="HTH_AraC"/>
</dbReference>
<dbReference type="Gene3D" id="2.60.120.10">
    <property type="entry name" value="Jelly Rolls"/>
    <property type="match status" value="1"/>
</dbReference>
<feature type="domain" description="HTH araC/xylS-type" evidence="4">
    <location>
        <begin position="200"/>
        <end position="298"/>
    </location>
</feature>
<dbReference type="Proteomes" id="UP001285921">
    <property type="component" value="Unassembled WGS sequence"/>
</dbReference>
<dbReference type="InterPro" id="IPR009057">
    <property type="entry name" value="Homeodomain-like_sf"/>
</dbReference>
<dbReference type="RefSeq" id="WP_317982141.1">
    <property type="nucleotide sequence ID" value="NZ_BTCL01000032.1"/>
</dbReference>
<dbReference type="PANTHER" id="PTHR43280">
    <property type="entry name" value="ARAC-FAMILY TRANSCRIPTIONAL REGULATOR"/>
    <property type="match status" value="1"/>
</dbReference>
<protein>
    <submittedName>
        <fullName evidence="5">AraC family transcriptional regulator</fullName>
    </submittedName>
</protein>
<dbReference type="InterPro" id="IPR014710">
    <property type="entry name" value="RmlC-like_jellyroll"/>
</dbReference>
<dbReference type="Pfam" id="PF12833">
    <property type="entry name" value="HTH_18"/>
    <property type="match status" value="1"/>
</dbReference>
<dbReference type="SMART" id="SM00342">
    <property type="entry name" value="HTH_ARAC"/>
    <property type="match status" value="1"/>
</dbReference>
<dbReference type="InterPro" id="IPR003313">
    <property type="entry name" value="AraC-bd"/>
</dbReference>
<dbReference type="EMBL" id="BTCL01000032">
    <property type="protein sequence ID" value="GMK48627.1"/>
    <property type="molecule type" value="Genomic_DNA"/>
</dbReference>
<evidence type="ECO:0000256" key="1">
    <source>
        <dbReference type="ARBA" id="ARBA00023015"/>
    </source>
</evidence>
<comment type="caution">
    <text evidence="5">The sequence shown here is derived from an EMBL/GenBank/DDBJ whole genome shotgun (WGS) entry which is preliminary data.</text>
</comment>
<dbReference type="PROSITE" id="PS01124">
    <property type="entry name" value="HTH_ARAC_FAMILY_2"/>
    <property type="match status" value="1"/>
</dbReference>
<evidence type="ECO:0000256" key="2">
    <source>
        <dbReference type="ARBA" id="ARBA00023125"/>
    </source>
</evidence>
<evidence type="ECO:0000313" key="5">
    <source>
        <dbReference type="EMBL" id="GMK48627.1"/>
    </source>
</evidence>
<proteinExistence type="predicted"/>
<organism evidence="5 6">
    <name type="scientific">Paenibacillus glycanilyticus</name>
    <dbReference type="NCBI Taxonomy" id="126569"/>
    <lineage>
        <taxon>Bacteria</taxon>
        <taxon>Bacillati</taxon>
        <taxon>Bacillota</taxon>
        <taxon>Bacilli</taxon>
        <taxon>Bacillales</taxon>
        <taxon>Paenibacillaceae</taxon>
        <taxon>Paenibacillus</taxon>
    </lineage>
</organism>
<dbReference type="InterPro" id="IPR018062">
    <property type="entry name" value="HTH_AraC-typ_CS"/>
</dbReference>
<evidence type="ECO:0000313" key="6">
    <source>
        <dbReference type="Proteomes" id="UP001285921"/>
    </source>
</evidence>
<evidence type="ECO:0000259" key="4">
    <source>
        <dbReference type="PROSITE" id="PS01124"/>
    </source>
</evidence>
<keyword evidence="6" id="KW-1185">Reference proteome</keyword>
<dbReference type="SUPFAM" id="SSF51215">
    <property type="entry name" value="Regulatory protein AraC"/>
    <property type="match status" value="1"/>
</dbReference>
<reference evidence="5 6" key="1">
    <citation type="submission" date="2023-05" db="EMBL/GenBank/DDBJ databases">
        <title>Draft genome of Paenibacillus sp. CCS26.</title>
        <authorList>
            <person name="Akita H."/>
            <person name="Shinto Y."/>
            <person name="Kimura Z."/>
        </authorList>
    </citation>
    <scope>NUCLEOTIDE SEQUENCE [LARGE SCALE GENOMIC DNA]</scope>
    <source>
        <strain evidence="5 6">CCS26</strain>
    </source>
</reference>
<dbReference type="PANTHER" id="PTHR43280:SF2">
    <property type="entry name" value="HTH-TYPE TRANSCRIPTIONAL REGULATOR EXSA"/>
    <property type="match status" value="1"/>
</dbReference>
<name>A0ABQ6NU49_9BACL</name>
<accession>A0ABQ6NU49</accession>
<dbReference type="SUPFAM" id="SSF46689">
    <property type="entry name" value="Homeodomain-like"/>
    <property type="match status" value="2"/>
</dbReference>
<evidence type="ECO:0000256" key="3">
    <source>
        <dbReference type="ARBA" id="ARBA00023163"/>
    </source>
</evidence>
<dbReference type="PROSITE" id="PS00041">
    <property type="entry name" value="HTH_ARAC_FAMILY_1"/>
    <property type="match status" value="1"/>
</dbReference>
<dbReference type="Gene3D" id="1.10.10.60">
    <property type="entry name" value="Homeodomain-like"/>
    <property type="match status" value="2"/>
</dbReference>